<dbReference type="Gene3D" id="3.30.420.40">
    <property type="match status" value="2"/>
</dbReference>
<dbReference type="OrthoDB" id="2963168at2759"/>
<evidence type="ECO:0000313" key="4">
    <source>
        <dbReference type="Proteomes" id="UP000664534"/>
    </source>
</evidence>
<dbReference type="PANTHER" id="PTHR14187">
    <property type="entry name" value="ALPHA KINASE/ELONGATION FACTOR 2 KINASE"/>
    <property type="match status" value="1"/>
</dbReference>
<keyword evidence="1" id="KW-0547">Nucleotide-binding</keyword>
<organism evidence="3 4">
    <name type="scientific">Imshaugia aleurites</name>
    <dbReference type="NCBI Taxonomy" id="172621"/>
    <lineage>
        <taxon>Eukaryota</taxon>
        <taxon>Fungi</taxon>
        <taxon>Dikarya</taxon>
        <taxon>Ascomycota</taxon>
        <taxon>Pezizomycotina</taxon>
        <taxon>Lecanoromycetes</taxon>
        <taxon>OSLEUM clade</taxon>
        <taxon>Lecanoromycetidae</taxon>
        <taxon>Lecanorales</taxon>
        <taxon>Lecanorineae</taxon>
        <taxon>Parmeliaceae</taxon>
        <taxon>Imshaugia</taxon>
    </lineage>
</organism>
<evidence type="ECO:0000313" key="3">
    <source>
        <dbReference type="EMBL" id="CAF9922413.1"/>
    </source>
</evidence>
<accession>A0A8H3FDI4</accession>
<gene>
    <name evidence="3" type="ORF">IMSHALPRED_005681</name>
</gene>
<proteinExistence type="predicted"/>
<dbReference type="CDD" id="cd10170">
    <property type="entry name" value="ASKHA_NBD_HSP70"/>
    <property type="match status" value="1"/>
</dbReference>
<dbReference type="GO" id="GO:0140662">
    <property type="term" value="F:ATP-dependent protein folding chaperone"/>
    <property type="evidence" value="ECO:0007669"/>
    <property type="project" value="InterPro"/>
</dbReference>
<reference evidence="3" key="1">
    <citation type="submission" date="2021-03" db="EMBL/GenBank/DDBJ databases">
        <authorList>
            <person name="Tagirdzhanova G."/>
        </authorList>
    </citation>
    <scope>NUCLEOTIDE SEQUENCE</scope>
</reference>
<keyword evidence="4" id="KW-1185">Reference proteome</keyword>
<dbReference type="EMBL" id="CAJPDT010000030">
    <property type="protein sequence ID" value="CAF9922413.1"/>
    <property type="molecule type" value="Genomic_DNA"/>
</dbReference>
<evidence type="ECO:0008006" key="5">
    <source>
        <dbReference type="Google" id="ProtNLM"/>
    </source>
</evidence>
<dbReference type="InterPro" id="IPR043129">
    <property type="entry name" value="ATPase_NBD"/>
</dbReference>
<dbReference type="AlphaFoldDB" id="A0A8H3FDI4"/>
<dbReference type="SUPFAM" id="SSF53067">
    <property type="entry name" value="Actin-like ATPase domain"/>
    <property type="match status" value="2"/>
</dbReference>
<dbReference type="Gene3D" id="3.90.640.10">
    <property type="entry name" value="Actin, Chain A, domain 4"/>
    <property type="match status" value="1"/>
</dbReference>
<dbReference type="PRINTS" id="PR00301">
    <property type="entry name" value="HEATSHOCK70"/>
</dbReference>
<name>A0A8H3FDI4_9LECA</name>
<evidence type="ECO:0000256" key="2">
    <source>
        <dbReference type="ARBA" id="ARBA00022840"/>
    </source>
</evidence>
<dbReference type="Proteomes" id="UP000664534">
    <property type="component" value="Unassembled WGS sequence"/>
</dbReference>
<dbReference type="Pfam" id="PF00012">
    <property type="entry name" value="HSP70"/>
    <property type="match status" value="1"/>
</dbReference>
<protein>
    <recommendedName>
        <fullName evidence="5">Actin-like ATPase domain-containing protein</fullName>
    </recommendedName>
</protein>
<dbReference type="PANTHER" id="PTHR14187:SF82">
    <property type="entry name" value="FAMILY CHAPERONE, PUTATIVE (AFU_ORTHOLOGUE AFUA_7G08575)-RELATED"/>
    <property type="match status" value="1"/>
</dbReference>
<evidence type="ECO:0000256" key="1">
    <source>
        <dbReference type="ARBA" id="ARBA00022741"/>
    </source>
</evidence>
<dbReference type="GO" id="GO:0005524">
    <property type="term" value="F:ATP binding"/>
    <property type="evidence" value="ECO:0007669"/>
    <property type="project" value="UniProtKB-KW"/>
</dbReference>
<comment type="caution">
    <text evidence="3">The sequence shown here is derived from an EMBL/GenBank/DDBJ whole genome shotgun (WGS) entry which is preliminary data.</text>
</comment>
<dbReference type="InterPro" id="IPR013126">
    <property type="entry name" value="Hsp_70_fam"/>
</dbReference>
<sequence length="591" mass="65483">MNEKTSYEALSQATSGLNVENDATADRKILIAVDFGTTFSGVAWAQTRRPDVQSVIIQWPDSTTGGLEGVSSDKVPTELRYEQGQVKWGFQVDDYGLRHQWFKLDLDPTQSRGISDLSRQFPDQHALPPGYSASSEKLCTDYLGALRAHTEEVLKFKLPSSIIKSTPIEYIITVPAVWSDSAQAKTRACAAAAGMGKSLQIISEPEAAAIYALHAMDPHSIQVGDTFVLCDAGGGTVDLISYTVTELKPILKVTEAAMGSGRLCGSTFLNRIFQKFLVDNLSLNEEWDEEVVEDAMKRFDLVTKKAFRGGASEEFVIPVPGLADNPSQGVRRGKFKMTGTQVKAIFDPVVDEVVALVRGQITATQKKVKAVLLVGGFGQNAYLRETVRAAIDPAIEVMQPPNGWTAVVRGALMKGLSQLEPDTERVKVASRSARKHYGTEIMSKYDSSKHSKATSWWDDYDGELKVFDMSWFITKGSPVTEDRAFIRKYHKVWKVSEGPRQIVAQDILMFADPQDKGAPIYKDGGEVKHLARLTADLSCIPVSELVQKLGKDGKMYYVIYYEIEMTYYSAQTKYCLVYKQVKYDSVTAEYV</sequence>
<keyword evidence="2" id="KW-0067">ATP-binding</keyword>